<dbReference type="SUPFAM" id="SSF111126">
    <property type="entry name" value="Ligand-binding domain in the NO signalling and Golgi transport"/>
    <property type="match status" value="1"/>
</dbReference>
<evidence type="ECO:0000313" key="2">
    <source>
        <dbReference type="EMBL" id="KRL61024.1"/>
    </source>
</evidence>
<dbReference type="Proteomes" id="UP000051264">
    <property type="component" value="Unassembled WGS sequence"/>
</dbReference>
<feature type="compositionally biased region" description="Low complexity" evidence="1">
    <location>
        <begin position="165"/>
        <end position="178"/>
    </location>
</feature>
<dbReference type="Gene3D" id="3.30.1380.20">
    <property type="entry name" value="Trafficking protein particle complex subunit 3"/>
    <property type="match status" value="1"/>
</dbReference>
<name>A0A0R1RV76_9LACO</name>
<feature type="compositionally biased region" description="Pro residues" evidence="1">
    <location>
        <begin position="179"/>
        <end position="197"/>
    </location>
</feature>
<dbReference type="EMBL" id="AZEX01000027">
    <property type="protein sequence ID" value="KRL61024.1"/>
    <property type="molecule type" value="Genomic_DNA"/>
</dbReference>
<proteinExistence type="predicted"/>
<protein>
    <recommendedName>
        <fullName evidence="4">DUF2507 domain-containing protein</fullName>
    </recommendedName>
</protein>
<sequence>MTHSLYSQLTHNDQPTAYLNQATLRDVLLPAILGSENSEISYWAGKQLATQFPLASVDDLCTFFAQINFGQLTLTKHKKETYFFTLTGQIVTDRLNDFDEPDFQLEAGFIAQTVESQLRVVTEAKATIDNHKNVTIFVQTDSKAPIETEATPDSITLTDAPAPPTAAANQPIAEVVPTPVQPEPPIEQPTPTTPQPAEPAAAPTQSVSDLPSRRELHRKKH</sequence>
<accession>A0A0R1RV76</accession>
<comment type="caution">
    <text evidence="2">The sequence shown here is derived from an EMBL/GenBank/DDBJ whole genome shotgun (WGS) entry which is preliminary data.</text>
</comment>
<evidence type="ECO:0000256" key="1">
    <source>
        <dbReference type="SAM" id="MobiDB-lite"/>
    </source>
</evidence>
<reference evidence="2 3" key="1">
    <citation type="journal article" date="2015" name="Genome Announc.">
        <title>Expanding the biotechnology potential of lactobacilli through comparative genomics of 213 strains and associated genera.</title>
        <authorList>
            <person name="Sun Z."/>
            <person name="Harris H.M."/>
            <person name="McCann A."/>
            <person name="Guo C."/>
            <person name="Argimon S."/>
            <person name="Zhang W."/>
            <person name="Yang X."/>
            <person name="Jeffery I.B."/>
            <person name="Cooney J.C."/>
            <person name="Kagawa T.F."/>
            <person name="Liu W."/>
            <person name="Song Y."/>
            <person name="Salvetti E."/>
            <person name="Wrobel A."/>
            <person name="Rasinkangas P."/>
            <person name="Parkhill J."/>
            <person name="Rea M.C."/>
            <person name="O'Sullivan O."/>
            <person name="Ritari J."/>
            <person name="Douillard F.P."/>
            <person name="Paul Ross R."/>
            <person name="Yang R."/>
            <person name="Briner A.E."/>
            <person name="Felis G.E."/>
            <person name="de Vos W.M."/>
            <person name="Barrangou R."/>
            <person name="Klaenhammer T.R."/>
            <person name="Caufield P.W."/>
            <person name="Cui Y."/>
            <person name="Zhang H."/>
            <person name="O'Toole P.W."/>
        </authorList>
    </citation>
    <scope>NUCLEOTIDE SEQUENCE [LARGE SCALE GENOMIC DNA]</scope>
    <source>
        <strain evidence="2 3">DSM 14340</strain>
    </source>
</reference>
<dbReference type="RefSeq" id="WP_025083455.1">
    <property type="nucleotide sequence ID" value="NZ_AZEX01000027.1"/>
</dbReference>
<feature type="region of interest" description="Disordered" evidence="1">
    <location>
        <begin position="154"/>
        <end position="221"/>
    </location>
</feature>
<dbReference type="eggNOG" id="COG1719">
    <property type="taxonomic scope" value="Bacteria"/>
</dbReference>
<dbReference type="InterPro" id="IPR019642">
    <property type="entry name" value="DUF2507"/>
</dbReference>
<gene>
    <name evidence="2" type="ORF">FC69_GL001038</name>
</gene>
<evidence type="ECO:0008006" key="4">
    <source>
        <dbReference type="Google" id="ProtNLM"/>
    </source>
</evidence>
<dbReference type="Pfam" id="PF10702">
    <property type="entry name" value="DUF2507"/>
    <property type="match status" value="1"/>
</dbReference>
<dbReference type="PATRIC" id="fig|1423747.3.peg.1059"/>
<dbReference type="OrthoDB" id="2965348at2"/>
<dbReference type="InterPro" id="IPR024096">
    <property type="entry name" value="NO_sig/Golgi_transp_ligand-bd"/>
</dbReference>
<dbReference type="STRING" id="1423747.FC69_GL001038"/>
<organism evidence="2 3">
    <name type="scientific">Latilactobacillus fuchuensis DSM 14340 = JCM 11249</name>
    <dbReference type="NCBI Taxonomy" id="1423747"/>
    <lineage>
        <taxon>Bacteria</taxon>
        <taxon>Bacillati</taxon>
        <taxon>Bacillota</taxon>
        <taxon>Bacilli</taxon>
        <taxon>Lactobacillales</taxon>
        <taxon>Lactobacillaceae</taxon>
        <taxon>Latilactobacillus</taxon>
    </lineage>
</organism>
<dbReference type="AlphaFoldDB" id="A0A0R1RV76"/>
<evidence type="ECO:0000313" key="3">
    <source>
        <dbReference type="Proteomes" id="UP000051264"/>
    </source>
</evidence>